<evidence type="ECO:0000259" key="7">
    <source>
        <dbReference type="Pfam" id="PF18052"/>
    </source>
</evidence>
<dbReference type="Pfam" id="PF18052">
    <property type="entry name" value="Rx_N"/>
    <property type="match status" value="1"/>
</dbReference>
<dbReference type="EMBL" id="JXTC01000682">
    <property type="protein sequence ID" value="PON40623.1"/>
    <property type="molecule type" value="Genomic_DNA"/>
</dbReference>
<dbReference type="InterPro" id="IPR027417">
    <property type="entry name" value="P-loop_NTPase"/>
</dbReference>
<dbReference type="GO" id="GO:0006952">
    <property type="term" value="P:defense response"/>
    <property type="evidence" value="ECO:0007669"/>
    <property type="project" value="UniProtKB-KW"/>
</dbReference>
<evidence type="ECO:0000256" key="5">
    <source>
        <dbReference type="ARBA" id="ARBA00022840"/>
    </source>
</evidence>
<dbReference type="PANTHER" id="PTHR36766:SF40">
    <property type="entry name" value="DISEASE RESISTANCE PROTEIN RGA3"/>
    <property type="match status" value="1"/>
</dbReference>
<dbReference type="InterPro" id="IPR042197">
    <property type="entry name" value="Apaf_helical"/>
</dbReference>
<dbReference type="FunFam" id="1.10.10.10:FF:000322">
    <property type="entry name" value="Probable disease resistance protein At1g63360"/>
    <property type="match status" value="1"/>
</dbReference>
<accession>A0A2P5AVN5</accession>
<dbReference type="Proteomes" id="UP000237000">
    <property type="component" value="Unassembled WGS sequence"/>
</dbReference>
<evidence type="ECO:0000256" key="3">
    <source>
        <dbReference type="ARBA" id="ARBA00022741"/>
    </source>
</evidence>
<dbReference type="Gene3D" id="3.80.10.10">
    <property type="entry name" value="Ribonuclease Inhibitor"/>
    <property type="match status" value="2"/>
</dbReference>
<evidence type="ECO:0000313" key="11">
    <source>
        <dbReference type="EMBL" id="PON40623.1"/>
    </source>
</evidence>
<dbReference type="SUPFAM" id="SSF52540">
    <property type="entry name" value="P-loop containing nucleoside triphosphate hydrolases"/>
    <property type="match status" value="1"/>
</dbReference>
<dbReference type="Gene3D" id="3.40.50.300">
    <property type="entry name" value="P-loop containing nucleotide triphosphate hydrolases"/>
    <property type="match status" value="1"/>
</dbReference>
<keyword evidence="4" id="KW-0611">Plant defense</keyword>
<evidence type="ECO:0000256" key="1">
    <source>
        <dbReference type="ARBA" id="ARBA00022614"/>
    </source>
</evidence>
<evidence type="ECO:0000259" key="9">
    <source>
        <dbReference type="Pfam" id="PF23598"/>
    </source>
</evidence>
<dbReference type="PANTHER" id="PTHR36766">
    <property type="entry name" value="PLANT BROAD-SPECTRUM MILDEW RESISTANCE PROTEIN RPW8"/>
    <property type="match status" value="1"/>
</dbReference>
<dbReference type="InterPro" id="IPR002182">
    <property type="entry name" value="NB-ARC"/>
</dbReference>
<dbReference type="PRINTS" id="PR00364">
    <property type="entry name" value="DISEASERSIST"/>
</dbReference>
<reference evidence="12" key="1">
    <citation type="submission" date="2016-06" db="EMBL/GenBank/DDBJ databases">
        <title>Parallel loss of symbiosis genes in relatives of nitrogen-fixing non-legume Parasponia.</title>
        <authorList>
            <person name="Van Velzen R."/>
            <person name="Holmer R."/>
            <person name="Bu F."/>
            <person name="Rutten L."/>
            <person name="Van Zeijl A."/>
            <person name="Liu W."/>
            <person name="Santuari L."/>
            <person name="Cao Q."/>
            <person name="Sharma T."/>
            <person name="Shen D."/>
            <person name="Roswanjaya Y."/>
            <person name="Wardhani T."/>
            <person name="Kalhor M.S."/>
            <person name="Jansen J."/>
            <person name="Van den Hoogen J."/>
            <person name="Gungor B."/>
            <person name="Hartog M."/>
            <person name="Hontelez J."/>
            <person name="Verver J."/>
            <person name="Yang W.-C."/>
            <person name="Schijlen E."/>
            <person name="Repin R."/>
            <person name="Schilthuizen M."/>
            <person name="Schranz E."/>
            <person name="Heidstra R."/>
            <person name="Miyata K."/>
            <person name="Fedorova E."/>
            <person name="Kohlen W."/>
            <person name="Bisseling T."/>
            <person name="Smit S."/>
            <person name="Geurts R."/>
        </authorList>
    </citation>
    <scope>NUCLEOTIDE SEQUENCE [LARGE SCALE GENOMIC DNA]</scope>
    <source>
        <strain evidence="12">cv. RG33-2</strain>
    </source>
</reference>
<feature type="domain" description="Disease resistance R13L4/SHOC-2-like LRR" evidence="9">
    <location>
        <begin position="549"/>
        <end position="646"/>
    </location>
</feature>
<dbReference type="GO" id="GO:0051707">
    <property type="term" value="P:response to other organism"/>
    <property type="evidence" value="ECO:0007669"/>
    <property type="project" value="UniProtKB-ARBA"/>
</dbReference>
<evidence type="ECO:0000259" key="10">
    <source>
        <dbReference type="Pfam" id="PF25019"/>
    </source>
</evidence>
<feature type="domain" description="R13L1/DRL21-like LRR repeat region" evidence="10">
    <location>
        <begin position="733"/>
        <end position="856"/>
    </location>
</feature>
<dbReference type="InParanoid" id="A0A2P5AVN5"/>
<dbReference type="InterPro" id="IPR032675">
    <property type="entry name" value="LRR_dom_sf"/>
</dbReference>
<evidence type="ECO:0000256" key="2">
    <source>
        <dbReference type="ARBA" id="ARBA00022737"/>
    </source>
</evidence>
<keyword evidence="5" id="KW-0067">ATP-binding</keyword>
<dbReference type="InterPro" id="IPR058922">
    <property type="entry name" value="WHD_DRP"/>
</dbReference>
<dbReference type="SUPFAM" id="SSF52058">
    <property type="entry name" value="L domain-like"/>
    <property type="match status" value="1"/>
</dbReference>
<keyword evidence="12" id="KW-1185">Reference proteome</keyword>
<dbReference type="Gene3D" id="1.10.10.10">
    <property type="entry name" value="Winged helix-like DNA-binding domain superfamily/Winged helix DNA-binding domain"/>
    <property type="match status" value="1"/>
</dbReference>
<gene>
    <name evidence="11" type="ORF">TorRG33x02_339980</name>
</gene>
<dbReference type="Pfam" id="PF00931">
    <property type="entry name" value="NB-ARC"/>
    <property type="match status" value="1"/>
</dbReference>
<feature type="domain" description="Disease resistance protein winged helix" evidence="8">
    <location>
        <begin position="423"/>
        <end position="491"/>
    </location>
</feature>
<evidence type="ECO:0000313" key="12">
    <source>
        <dbReference type="Proteomes" id="UP000237000"/>
    </source>
</evidence>
<dbReference type="Gene3D" id="1.20.5.4130">
    <property type="match status" value="1"/>
</dbReference>
<dbReference type="InterPro" id="IPR056789">
    <property type="entry name" value="LRR_R13L1-DRL21"/>
</dbReference>
<dbReference type="STRING" id="63057.A0A2P5AVN5"/>
<dbReference type="InterPro" id="IPR036388">
    <property type="entry name" value="WH-like_DNA-bd_sf"/>
</dbReference>
<evidence type="ECO:0000259" key="8">
    <source>
        <dbReference type="Pfam" id="PF23559"/>
    </source>
</evidence>
<dbReference type="GO" id="GO:0005524">
    <property type="term" value="F:ATP binding"/>
    <property type="evidence" value="ECO:0007669"/>
    <property type="project" value="UniProtKB-KW"/>
</dbReference>
<dbReference type="InterPro" id="IPR055414">
    <property type="entry name" value="LRR_R13L4/SHOC2-like"/>
</dbReference>
<feature type="domain" description="Disease resistance N-terminal" evidence="7">
    <location>
        <begin position="12"/>
        <end position="102"/>
    </location>
</feature>
<dbReference type="OrthoDB" id="995216at2759"/>
<dbReference type="GO" id="GO:0043531">
    <property type="term" value="F:ADP binding"/>
    <property type="evidence" value="ECO:0007669"/>
    <property type="project" value="InterPro"/>
</dbReference>
<comment type="caution">
    <text evidence="11">The sequence shown here is derived from an EMBL/GenBank/DDBJ whole genome shotgun (WGS) entry which is preliminary data.</text>
</comment>
<dbReference type="InterPro" id="IPR041118">
    <property type="entry name" value="Rx_N"/>
</dbReference>
<organism evidence="11 12">
    <name type="scientific">Trema orientale</name>
    <name type="common">Charcoal tree</name>
    <name type="synonym">Celtis orientalis</name>
    <dbReference type="NCBI Taxonomy" id="63057"/>
    <lineage>
        <taxon>Eukaryota</taxon>
        <taxon>Viridiplantae</taxon>
        <taxon>Streptophyta</taxon>
        <taxon>Embryophyta</taxon>
        <taxon>Tracheophyta</taxon>
        <taxon>Spermatophyta</taxon>
        <taxon>Magnoliopsida</taxon>
        <taxon>eudicotyledons</taxon>
        <taxon>Gunneridae</taxon>
        <taxon>Pentapetalae</taxon>
        <taxon>rosids</taxon>
        <taxon>fabids</taxon>
        <taxon>Rosales</taxon>
        <taxon>Cannabaceae</taxon>
        <taxon>Trema</taxon>
    </lineage>
</organism>
<proteinExistence type="predicted"/>
<feature type="domain" description="NB-ARC" evidence="6">
    <location>
        <begin position="171"/>
        <end position="338"/>
    </location>
</feature>
<dbReference type="Pfam" id="PF23598">
    <property type="entry name" value="LRR_14"/>
    <property type="match status" value="1"/>
</dbReference>
<dbReference type="AlphaFoldDB" id="A0A2P5AVN5"/>
<dbReference type="Pfam" id="PF25019">
    <property type="entry name" value="LRR_R13L1-DRL21"/>
    <property type="match status" value="1"/>
</dbReference>
<name>A0A2P5AVN5_TREOI</name>
<keyword evidence="1" id="KW-0433">Leucine-rich repeat</keyword>
<evidence type="ECO:0000256" key="4">
    <source>
        <dbReference type="ARBA" id="ARBA00022821"/>
    </source>
</evidence>
<evidence type="ECO:0000259" key="6">
    <source>
        <dbReference type="Pfam" id="PF00931"/>
    </source>
</evidence>
<dbReference type="Pfam" id="PF23559">
    <property type="entry name" value="WHD_DRP"/>
    <property type="match status" value="1"/>
</dbReference>
<keyword evidence="3" id="KW-0547">Nucleotide-binding</keyword>
<protein>
    <submittedName>
        <fullName evidence="11">NB-ARC domain, LRR domain containing protein</fullName>
    </submittedName>
</protein>
<dbReference type="FunFam" id="3.40.50.300:FF:001091">
    <property type="entry name" value="Probable disease resistance protein At1g61300"/>
    <property type="match status" value="1"/>
</dbReference>
<keyword evidence="2" id="KW-0677">Repeat</keyword>
<dbReference type="Gene3D" id="1.10.8.430">
    <property type="entry name" value="Helical domain of apoptotic protease-activating factors"/>
    <property type="match status" value="1"/>
</dbReference>
<sequence length="935" mass="106532">MAILETIFAGSVLASFLQVLFDRLSSQDFIHFIQGNESVYELSQKLRIVLLSVSALVNDAEEKQLTDAVVGEWLVELEEAIRDAEDLVDEINTRALESKTSKTPEFISVSLPHFFQGTKRKLEKMIHRLDFMVRQKENLGLKEGIQARHSRGSLPSPLEDRSSVYGRDDDKEVILDALKSGDVCGKKISVISIVGMGGIGKTTLAQIIYDKLKKEFHFPAWISVSGEFDVFTVTKAIFEAVTYQECHIKDLYQLQVQLEIILRGKKLFFVLDDVWNEDYVLWNALKTPFESAAPGSKVIVTTRNENIASMMSNGLIHPLKPISEQDSWLLFSKHALDNVDWGAYPDLKEMGQQIVEKCKGLPLAIKSLGGLLRSELNTKRWEKILNSEIWELSPKERNILPALWLSYYHLPPYLKRCFSYCSIFPKNYKMEKDKLTLLWMADDLLQSEKGRRLEDIGEEYIHALISRSLFQHSSTPNQSFVIMHDLVHDLATFISRGSCQRLDDKDSNFLLSCKTRHLSFMNENIYAYEGINKFERSVQTKNNCLRVFLSLKKTKIDRDESRKNLCLPEIPTAQRLRVIALPSYPIVKLPNTIGNLKHLRYFDLSFAKVEKLPNAIGSLCNLQTLLLANCSDLTGLPDSIGNLKHLMYINLSSSGVKELPNSVCDLYNLQTLLLEKCENLTHLPTKLGSLTSLRHLNIAKTNLEGMPPEMCKMKVNLQLLTNFVLGKGTGSTIKELGELQHLQGDLTISGLENFVDDEDVSEDNLKEKKYLRKLLLKWNWCNPDSPDESVILGKLQPHTNLKELSVNLYNGEGFPSWVGNGSFSQMVKVSLIDCKHCFFLPPLGQLPSLRSLEIRGFEKLEIIGAEFYGDGQVIDPFKSLKILYFENMLKWRNWTLIGANEEDEAFPCLEQLYLVKCPKLNVVLPDRLMRLRRIL</sequence>